<organism evidence="1 2">
    <name type="scientific">Paraclostridium sordellii</name>
    <name type="common">Clostridium sordellii</name>
    <dbReference type="NCBI Taxonomy" id="1505"/>
    <lineage>
        <taxon>Bacteria</taxon>
        <taxon>Bacillati</taxon>
        <taxon>Bacillota</taxon>
        <taxon>Clostridia</taxon>
        <taxon>Peptostreptococcales</taxon>
        <taxon>Peptostreptococcaceae</taxon>
        <taxon>Paraclostridium</taxon>
    </lineage>
</organism>
<gene>
    <name evidence="1" type="ORF">ATCC9714_05101</name>
</gene>
<reference evidence="1 2" key="1">
    <citation type="submission" date="2014-11" db="EMBL/GenBank/DDBJ databases">
        <authorList>
            <person name="Aslett M.A."/>
            <person name="De Silva N."/>
        </authorList>
    </citation>
    <scope>NUCLEOTIDE SEQUENCE [LARGE SCALE GENOMIC DNA]</scope>
    <source>
        <strain evidence="1 2">ATCC9714</strain>
    </source>
</reference>
<evidence type="ECO:0000313" key="2">
    <source>
        <dbReference type="Proteomes" id="UP000032811"/>
    </source>
</evidence>
<dbReference type="EMBL" id="LN679998">
    <property type="protein sequence ID" value="CEJ72622.1"/>
    <property type="molecule type" value="Genomic_DNA"/>
</dbReference>
<evidence type="ECO:0000313" key="1">
    <source>
        <dbReference type="EMBL" id="CEJ72622.1"/>
    </source>
</evidence>
<keyword evidence="2" id="KW-1185">Reference proteome</keyword>
<dbReference type="Proteomes" id="UP000032811">
    <property type="component" value="Chromosome 1"/>
</dbReference>
<protein>
    <submittedName>
        <fullName evidence="1">Uncharacterized protein</fullName>
    </submittedName>
</protein>
<sequence>MGRLKLVFQSKAHKASIIDFKREFIESKDSMNSSDGL</sequence>
<name>A0ABM9RKT6_PARSO</name>
<proteinExistence type="predicted"/>
<accession>A0ABM9RKT6</accession>